<reference evidence="2" key="1">
    <citation type="journal article" date="2020" name="Stud. Mycol.">
        <title>101 Dothideomycetes genomes: a test case for predicting lifestyles and emergence of pathogens.</title>
        <authorList>
            <person name="Haridas S."/>
            <person name="Albert R."/>
            <person name="Binder M."/>
            <person name="Bloem J."/>
            <person name="Labutti K."/>
            <person name="Salamov A."/>
            <person name="Andreopoulos B."/>
            <person name="Baker S."/>
            <person name="Barry K."/>
            <person name="Bills G."/>
            <person name="Bluhm B."/>
            <person name="Cannon C."/>
            <person name="Castanera R."/>
            <person name="Culley D."/>
            <person name="Daum C."/>
            <person name="Ezra D."/>
            <person name="Gonzalez J."/>
            <person name="Henrissat B."/>
            <person name="Kuo A."/>
            <person name="Liang C."/>
            <person name="Lipzen A."/>
            <person name="Lutzoni F."/>
            <person name="Magnuson J."/>
            <person name="Mondo S."/>
            <person name="Nolan M."/>
            <person name="Ohm R."/>
            <person name="Pangilinan J."/>
            <person name="Park H.-J."/>
            <person name="Ramirez L."/>
            <person name="Alfaro M."/>
            <person name="Sun H."/>
            <person name="Tritt A."/>
            <person name="Yoshinaga Y."/>
            <person name="Zwiers L.-H."/>
            <person name="Turgeon B."/>
            <person name="Goodwin S."/>
            <person name="Spatafora J."/>
            <person name="Crous P."/>
            <person name="Grigoriev I."/>
        </authorList>
    </citation>
    <scope>NUCLEOTIDE SEQUENCE</scope>
    <source>
        <strain evidence="2">CBS 207.26</strain>
    </source>
</reference>
<accession>A0A6A6EEH5</accession>
<evidence type="ECO:0000256" key="1">
    <source>
        <dbReference type="SAM" id="Coils"/>
    </source>
</evidence>
<dbReference type="AlphaFoldDB" id="A0A6A6EEH5"/>
<organism evidence="2 3">
    <name type="scientific">Zopfia rhizophila CBS 207.26</name>
    <dbReference type="NCBI Taxonomy" id="1314779"/>
    <lineage>
        <taxon>Eukaryota</taxon>
        <taxon>Fungi</taxon>
        <taxon>Dikarya</taxon>
        <taxon>Ascomycota</taxon>
        <taxon>Pezizomycotina</taxon>
        <taxon>Dothideomycetes</taxon>
        <taxon>Dothideomycetes incertae sedis</taxon>
        <taxon>Zopfiaceae</taxon>
        <taxon>Zopfia</taxon>
    </lineage>
</organism>
<dbReference type="EMBL" id="ML994621">
    <property type="protein sequence ID" value="KAF2189222.1"/>
    <property type="molecule type" value="Genomic_DNA"/>
</dbReference>
<evidence type="ECO:0000313" key="3">
    <source>
        <dbReference type="Proteomes" id="UP000800200"/>
    </source>
</evidence>
<name>A0A6A6EEH5_9PEZI</name>
<keyword evidence="1" id="KW-0175">Coiled coil</keyword>
<protein>
    <submittedName>
        <fullName evidence="2">Uncharacterized protein</fullName>
    </submittedName>
</protein>
<dbReference type="Proteomes" id="UP000800200">
    <property type="component" value="Unassembled WGS sequence"/>
</dbReference>
<keyword evidence="3" id="KW-1185">Reference proteome</keyword>
<evidence type="ECO:0000313" key="2">
    <source>
        <dbReference type="EMBL" id="KAF2189222.1"/>
    </source>
</evidence>
<proteinExistence type="predicted"/>
<feature type="coiled-coil region" evidence="1">
    <location>
        <begin position="4"/>
        <end position="48"/>
    </location>
</feature>
<dbReference type="OrthoDB" id="4501855at2759"/>
<sequence>MSDQSALLLLIQQLQQELQNQRTEIQSLQSLQSDVRHLQTQIQLLSASTAPRTRLPDPPRFDGKPFTLRTWLPLIRAKLRSDQLAGADAFDYPDVSCVTTLHRGLRPALYQSLEESSDSLFSLSYNDYIELPAQKPTQKTAHEPMDVDHLIRIASARVSFPRRPLNGLCFCCSSPDYWIDSCPYPVLPRQPRIKTTARSPTLDALLAARREEESNVTG</sequence>
<gene>
    <name evidence="2" type="ORF">K469DRAFT_701847</name>
</gene>